<organism evidence="5 6">
    <name type="scientific">Roseimaritima multifibrata</name>
    <dbReference type="NCBI Taxonomy" id="1930274"/>
    <lineage>
        <taxon>Bacteria</taxon>
        <taxon>Pseudomonadati</taxon>
        <taxon>Planctomycetota</taxon>
        <taxon>Planctomycetia</taxon>
        <taxon>Pirellulales</taxon>
        <taxon>Pirellulaceae</taxon>
        <taxon>Roseimaritima</taxon>
    </lineage>
</organism>
<evidence type="ECO:0000256" key="4">
    <source>
        <dbReference type="SAM" id="SignalP"/>
    </source>
</evidence>
<dbReference type="InterPro" id="IPR036322">
    <property type="entry name" value="WD40_repeat_dom_sf"/>
</dbReference>
<evidence type="ECO:0000256" key="2">
    <source>
        <dbReference type="ARBA" id="ARBA00022737"/>
    </source>
</evidence>
<dbReference type="PANTHER" id="PTHR19848">
    <property type="entry name" value="WD40 REPEAT PROTEIN"/>
    <property type="match status" value="1"/>
</dbReference>
<sequence length="369" mass="40193" precursor="true">MKIDWFRWGSVLLIAFASNLLVAQPHANGQSTSHRVAAVIPDLANVSEVLSLEPQDGSQASPVITALAVDPAGQVLIAAGDDHHLRVIDPHPFEEAQVLRKHTDWVRSLDFRNDGKLLVSAGNDGQIILWDREQDWKVLQTLEGAPAIASVCFAPQQGMLAAVGFDPQLFLLQQGGARRPVLRCGCNDLRVVRFSDDMRLVVAAGRSGNAHFFDPVSGQPAGEFELHSDRIRDLVFMPGSNVMVSVGEDRRIVVYDSLQGEILHTIPVLECKLFCVTPLDANHVAVGGADNKIRIVDIQRGQVKRSLSGHSGSIASVEASAEYLFSGSFDATVRRWPIAQILQAPLVAQRDDQSIQNEVSASKDPTPKR</sequence>
<evidence type="ECO:0000313" key="6">
    <source>
        <dbReference type="Proteomes" id="UP000320672"/>
    </source>
</evidence>
<keyword evidence="2" id="KW-0677">Repeat</keyword>
<dbReference type="AlphaFoldDB" id="A0A517MBT4"/>
<evidence type="ECO:0000256" key="3">
    <source>
        <dbReference type="PROSITE-ProRule" id="PRU00221"/>
    </source>
</evidence>
<feature type="repeat" description="WD" evidence="3">
    <location>
        <begin position="307"/>
        <end position="336"/>
    </location>
</feature>
<dbReference type="SUPFAM" id="SSF50978">
    <property type="entry name" value="WD40 repeat-like"/>
    <property type="match status" value="1"/>
</dbReference>
<dbReference type="OrthoDB" id="230341at2"/>
<keyword evidence="4" id="KW-0732">Signal</keyword>
<dbReference type="PANTHER" id="PTHR19848:SF8">
    <property type="entry name" value="F-BOX AND WD REPEAT DOMAIN CONTAINING 7"/>
    <property type="match status" value="1"/>
</dbReference>
<keyword evidence="1 3" id="KW-0853">WD repeat</keyword>
<dbReference type="Proteomes" id="UP000320672">
    <property type="component" value="Chromosome"/>
</dbReference>
<accession>A0A517MBT4</accession>
<dbReference type="InterPro" id="IPR015943">
    <property type="entry name" value="WD40/YVTN_repeat-like_dom_sf"/>
</dbReference>
<dbReference type="EMBL" id="CP036262">
    <property type="protein sequence ID" value="QDS92359.1"/>
    <property type="molecule type" value="Genomic_DNA"/>
</dbReference>
<dbReference type="Gene3D" id="2.130.10.10">
    <property type="entry name" value="YVTN repeat-like/Quinoprotein amine dehydrogenase"/>
    <property type="match status" value="2"/>
</dbReference>
<protein>
    <submittedName>
        <fullName evidence="5">WD domain, G-beta repeat</fullName>
    </submittedName>
</protein>
<reference evidence="5 6" key="1">
    <citation type="submission" date="2019-02" db="EMBL/GenBank/DDBJ databases">
        <title>Deep-cultivation of Planctomycetes and their phenomic and genomic characterization uncovers novel biology.</title>
        <authorList>
            <person name="Wiegand S."/>
            <person name="Jogler M."/>
            <person name="Boedeker C."/>
            <person name="Pinto D."/>
            <person name="Vollmers J."/>
            <person name="Rivas-Marin E."/>
            <person name="Kohn T."/>
            <person name="Peeters S.H."/>
            <person name="Heuer A."/>
            <person name="Rast P."/>
            <person name="Oberbeckmann S."/>
            <person name="Bunk B."/>
            <person name="Jeske O."/>
            <person name="Meyerdierks A."/>
            <person name="Storesund J.E."/>
            <person name="Kallscheuer N."/>
            <person name="Luecker S."/>
            <person name="Lage O.M."/>
            <person name="Pohl T."/>
            <person name="Merkel B.J."/>
            <person name="Hornburger P."/>
            <person name="Mueller R.-W."/>
            <person name="Bruemmer F."/>
            <person name="Labrenz M."/>
            <person name="Spormann A.M."/>
            <person name="Op den Camp H."/>
            <person name="Overmann J."/>
            <person name="Amann R."/>
            <person name="Jetten M.S.M."/>
            <person name="Mascher T."/>
            <person name="Medema M.H."/>
            <person name="Devos D.P."/>
            <person name="Kaster A.-K."/>
            <person name="Ovreas L."/>
            <person name="Rohde M."/>
            <person name="Galperin M.Y."/>
            <person name="Jogler C."/>
        </authorList>
    </citation>
    <scope>NUCLEOTIDE SEQUENCE [LARGE SCALE GENOMIC DNA]</scope>
    <source>
        <strain evidence="5 6">FF011L</strain>
    </source>
</reference>
<dbReference type="Pfam" id="PF00400">
    <property type="entry name" value="WD40"/>
    <property type="match status" value="4"/>
</dbReference>
<evidence type="ECO:0000313" key="5">
    <source>
        <dbReference type="EMBL" id="QDS92359.1"/>
    </source>
</evidence>
<dbReference type="PROSITE" id="PS50294">
    <property type="entry name" value="WD_REPEATS_REGION"/>
    <property type="match status" value="2"/>
</dbReference>
<proteinExistence type="predicted"/>
<dbReference type="CDD" id="cd00200">
    <property type="entry name" value="WD40"/>
    <property type="match status" value="1"/>
</dbReference>
<dbReference type="SMART" id="SM00320">
    <property type="entry name" value="WD40"/>
    <property type="match status" value="7"/>
</dbReference>
<feature type="signal peptide" evidence="4">
    <location>
        <begin position="1"/>
        <end position="23"/>
    </location>
</feature>
<feature type="repeat" description="WD" evidence="3">
    <location>
        <begin position="99"/>
        <end position="131"/>
    </location>
</feature>
<dbReference type="RefSeq" id="WP_145350627.1">
    <property type="nucleotide sequence ID" value="NZ_CP036262.1"/>
</dbReference>
<gene>
    <name evidence="5" type="ORF">FF011L_11010</name>
</gene>
<dbReference type="PROSITE" id="PS50082">
    <property type="entry name" value="WD_REPEATS_2"/>
    <property type="match status" value="3"/>
</dbReference>
<feature type="chain" id="PRO_5022190760" evidence="4">
    <location>
        <begin position="24"/>
        <end position="369"/>
    </location>
</feature>
<dbReference type="InterPro" id="IPR001680">
    <property type="entry name" value="WD40_rpt"/>
</dbReference>
<evidence type="ECO:0000256" key="1">
    <source>
        <dbReference type="ARBA" id="ARBA00022574"/>
    </source>
</evidence>
<dbReference type="KEGG" id="rml:FF011L_11010"/>
<feature type="repeat" description="WD" evidence="3">
    <location>
        <begin position="224"/>
        <end position="265"/>
    </location>
</feature>
<keyword evidence="6" id="KW-1185">Reference proteome</keyword>
<name>A0A517MBT4_9BACT</name>